<comment type="caution">
    <text evidence="2">The sequence shown here is derived from an EMBL/GenBank/DDBJ whole genome shotgun (WGS) entry which is preliminary data.</text>
</comment>
<organism evidence="2 3">
    <name type="scientific">Acinetobacter junii</name>
    <dbReference type="NCBI Taxonomy" id="40215"/>
    <lineage>
        <taxon>Bacteria</taxon>
        <taxon>Pseudomonadati</taxon>
        <taxon>Pseudomonadota</taxon>
        <taxon>Gammaproteobacteria</taxon>
        <taxon>Moraxellales</taxon>
        <taxon>Moraxellaceae</taxon>
        <taxon>Acinetobacter</taxon>
    </lineage>
</organism>
<accession>A0A365PEI6</accession>
<dbReference type="AlphaFoldDB" id="A0A365PEI6"/>
<sequence>MPNILHVLRQLGREMGFPLLIAVIWTIYSLVVAPDKRNLVNAISIFGPSFFLACWAFAQWFRVKKQQSVENGFSGIVQKQESLLDELTKVAERLEG</sequence>
<name>A0A365PEI6_ACIJU</name>
<proteinExistence type="predicted"/>
<gene>
    <name evidence="2" type="ORF">DC346_16785</name>
</gene>
<evidence type="ECO:0000313" key="3">
    <source>
        <dbReference type="Proteomes" id="UP000253688"/>
    </source>
</evidence>
<keyword evidence="1" id="KW-1133">Transmembrane helix</keyword>
<dbReference type="Proteomes" id="UP000253688">
    <property type="component" value="Unassembled WGS sequence"/>
</dbReference>
<evidence type="ECO:0000313" key="2">
    <source>
        <dbReference type="EMBL" id="RBA41443.1"/>
    </source>
</evidence>
<keyword evidence="1" id="KW-0812">Transmembrane</keyword>
<evidence type="ECO:0000256" key="1">
    <source>
        <dbReference type="SAM" id="Phobius"/>
    </source>
</evidence>
<dbReference type="RefSeq" id="WP_112987707.1">
    <property type="nucleotide sequence ID" value="NZ_CP131470.1"/>
</dbReference>
<dbReference type="EMBL" id="QEWH01000185">
    <property type="protein sequence ID" value="RBA41443.1"/>
    <property type="molecule type" value="Genomic_DNA"/>
</dbReference>
<feature type="transmembrane region" description="Helical" evidence="1">
    <location>
        <begin position="15"/>
        <end position="33"/>
    </location>
</feature>
<protein>
    <submittedName>
        <fullName evidence="2">Uncharacterized protein</fullName>
    </submittedName>
</protein>
<feature type="transmembrane region" description="Helical" evidence="1">
    <location>
        <begin position="39"/>
        <end position="58"/>
    </location>
</feature>
<keyword evidence="1" id="KW-0472">Membrane</keyword>
<reference evidence="2 3" key="1">
    <citation type="submission" date="2018-04" db="EMBL/GenBank/DDBJ databases">
        <title>Acinetobacter junii Genome sequencing and assembly.</title>
        <authorList>
            <person name="Su J."/>
            <person name="Rensing C."/>
            <person name="Mazhar H.S."/>
        </authorList>
    </citation>
    <scope>NUCLEOTIDE SEQUENCE [LARGE SCALE GENOMIC DNA]</scope>
    <source>
        <strain evidence="2 3">SC22</strain>
    </source>
</reference>